<proteinExistence type="predicted"/>
<keyword evidence="2" id="KW-1185">Reference proteome</keyword>
<dbReference type="RefSeq" id="WP_378573421.1">
    <property type="nucleotide sequence ID" value="NZ_JBHSFQ010000007.1"/>
</dbReference>
<organism evidence="1 2">
    <name type="scientific">Nocardiopsis mangrovi</name>
    <dbReference type="NCBI Taxonomy" id="1179818"/>
    <lineage>
        <taxon>Bacteria</taxon>
        <taxon>Bacillati</taxon>
        <taxon>Actinomycetota</taxon>
        <taxon>Actinomycetes</taxon>
        <taxon>Streptosporangiales</taxon>
        <taxon>Nocardiopsidaceae</taxon>
        <taxon>Nocardiopsis</taxon>
    </lineage>
</organism>
<gene>
    <name evidence="1" type="ORF">ACFO4E_10670</name>
</gene>
<dbReference type="EMBL" id="JBHSFQ010000007">
    <property type="protein sequence ID" value="MFC4562318.1"/>
    <property type="molecule type" value="Genomic_DNA"/>
</dbReference>
<evidence type="ECO:0000313" key="1">
    <source>
        <dbReference type="EMBL" id="MFC4562318.1"/>
    </source>
</evidence>
<sequence length="40" mass="4288">MSEIVGKLVATREQPGISYVVVFATAIEELRPVVARLSGT</sequence>
<dbReference type="Proteomes" id="UP001595923">
    <property type="component" value="Unassembled WGS sequence"/>
</dbReference>
<protein>
    <submittedName>
        <fullName evidence="1">Uncharacterized protein</fullName>
    </submittedName>
</protein>
<evidence type="ECO:0000313" key="2">
    <source>
        <dbReference type="Proteomes" id="UP001595923"/>
    </source>
</evidence>
<accession>A0ABV9DYC6</accession>
<comment type="caution">
    <text evidence="1">The sequence shown here is derived from an EMBL/GenBank/DDBJ whole genome shotgun (WGS) entry which is preliminary data.</text>
</comment>
<name>A0ABV9DYC6_9ACTN</name>
<reference evidence="2" key="1">
    <citation type="journal article" date="2019" name="Int. J. Syst. Evol. Microbiol.">
        <title>The Global Catalogue of Microorganisms (GCM) 10K type strain sequencing project: providing services to taxonomists for standard genome sequencing and annotation.</title>
        <authorList>
            <consortium name="The Broad Institute Genomics Platform"/>
            <consortium name="The Broad Institute Genome Sequencing Center for Infectious Disease"/>
            <person name="Wu L."/>
            <person name="Ma J."/>
        </authorList>
    </citation>
    <scope>NUCLEOTIDE SEQUENCE [LARGE SCALE GENOMIC DNA]</scope>
    <source>
        <strain evidence="2">XZYJ18</strain>
    </source>
</reference>